<name>A0A7K0G4M2_9SPHI</name>
<protein>
    <submittedName>
        <fullName evidence="1">Uncharacterized protein</fullName>
    </submittedName>
</protein>
<gene>
    <name evidence="1" type="ORF">GJU39_21995</name>
</gene>
<organism evidence="1 2">
    <name type="scientific">Pedobacter petrophilus</name>
    <dbReference type="NCBI Taxonomy" id="1908241"/>
    <lineage>
        <taxon>Bacteria</taxon>
        <taxon>Pseudomonadati</taxon>
        <taxon>Bacteroidota</taxon>
        <taxon>Sphingobacteriia</taxon>
        <taxon>Sphingobacteriales</taxon>
        <taxon>Sphingobacteriaceae</taxon>
        <taxon>Pedobacter</taxon>
    </lineage>
</organism>
<proteinExistence type="predicted"/>
<sequence>MKKLWTQIGLIQTAMAKLIGNNKTTGSLHEKGLHELNAKALSMLSTLEILMGHSAGIHSTEKISLNVQKALGTLLKKLVYDQKRAAQQHELFGKNARAWKNLCQQPQTLAFA</sequence>
<keyword evidence="2" id="KW-1185">Reference proteome</keyword>
<dbReference type="RefSeq" id="WP_154283153.1">
    <property type="nucleotide sequence ID" value="NZ_JBHUJQ010000001.1"/>
</dbReference>
<comment type="caution">
    <text evidence="1">The sequence shown here is derived from an EMBL/GenBank/DDBJ whole genome shotgun (WGS) entry which is preliminary data.</text>
</comment>
<dbReference type="Proteomes" id="UP000487757">
    <property type="component" value="Unassembled WGS sequence"/>
</dbReference>
<reference evidence="1 2" key="1">
    <citation type="submission" date="2019-11" db="EMBL/GenBank/DDBJ databases">
        <title>Pedobacter petrophilus genome.</title>
        <authorList>
            <person name="Feldbauer M.J."/>
            <person name="Newman J.D."/>
        </authorList>
    </citation>
    <scope>NUCLEOTIDE SEQUENCE [LARGE SCALE GENOMIC DNA]</scope>
    <source>
        <strain evidence="1 2">LMG 29686</strain>
    </source>
</reference>
<evidence type="ECO:0000313" key="1">
    <source>
        <dbReference type="EMBL" id="MRX78753.1"/>
    </source>
</evidence>
<dbReference type="OrthoDB" id="384861at2"/>
<dbReference type="AlphaFoldDB" id="A0A7K0G4M2"/>
<accession>A0A7K0G4M2</accession>
<dbReference type="EMBL" id="WKKH01000071">
    <property type="protein sequence ID" value="MRX78753.1"/>
    <property type="molecule type" value="Genomic_DNA"/>
</dbReference>
<evidence type="ECO:0000313" key="2">
    <source>
        <dbReference type="Proteomes" id="UP000487757"/>
    </source>
</evidence>